<evidence type="ECO:0000313" key="3">
    <source>
        <dbReference type="Proteomes" id="UP000799424"/>
    </source>
</evidence>
<proteinExistence type="predicted"/>
<dbReference type="AlphaFoldDB" id="A0A6A7A5I6"/>
<keyword evidence="3" id="KW-1185">Reference proteome</keyword>
<dbReference type="EMBL" id="MU006222">
    <property type="protein sequence ID" value="KAF2828562.1"/>
    <property type="molecule type" value="Genomic_DNA"/>
</dbReference>
<organism evidence="2 3">
    <name type="scientific">Ophiobolus disseminans</name>
    <dbReference type="NCBI Taxonomy" id="1469910"/>
    <lineage>
        <taxon>Eukaryota</taxon>
        <taxon>Fungi</taxon>
        <taxon>Dikarya</taxon>
        <taxon>Ascomycota</taxon>
        <taxon>Pezizomycotina</taxon>
        <taxon>Dothideomycetes</taxon>
        <taxon>Pleosporomycetidae</taxon>
        <taxon>Pleosporales</taxon>
        <taxon>Pleosporineae</taxon>
        <taxon>Phaeosphaeriaceae</taxon>
        <taxon>Ophiobolus</taxon>
    </lineage>
</organism>
<protein>
    <submittedName>
        <fullName evidence="2">Uncharacterized protein</fullName>
    </submittedName>
</protein>
<gene>
    <name evidence="2" type="ORF">CC86DRAFT_194947</name>
</gene>
<sequence>MKKGSRRRRVSPACGVLYLKVGRSLAARKVPPVAVVGCHTGYLHFLCSPVSRAATSRNASEGFRGGPQRLQRRAPGRCSMIAHRTRIGAAEGVGSNCALLATCRISGQDISGTKSAIAPPSRSFGQKGKGRSEPKSTSHELPTAVVLLLPARGWQRLHVRKEVGR</sequence>
<accession>A0A6A7A5I6</accession>
<dbReference type="Proteomes" id="UP000799424">
    <property type="component" value="Unassembled WGS sequence"/>
</dbReference>
<feature type="region of interest" description="Disordered" evidence="1">
    <location>
        <begin position="112"/>
        <end position="141"/>
    </location>
</feature>
<reference evidence="2" key="1">
    <citation type="journal article" date="2020" name="Stud. Mycol.">
        <title>101 Dothideomycetes genomes: a test case for predicting lifestyles and emergence of pathogens.</title>
        <authorList>
            <person name="Haridas S."/>
            <person name="Albert R."/>
            <person name="Binder M."/>
            <person name="Bloem J."/>
            <person name="Labutti K."/>
            <person name="Salamov A."/>
            <person name="Andreopoulos B."/>
            <person name="Baker S."/>
            <person name="Barry K."/>
            <person name="Bills G."/>
            <person name="Bluhm B."/>
            <person name="Cannon C."/>
            <person name="Castanera R."/>
            <person name="Culley D."/>
            <person name="Daum C."/>
            <person name="Ezra D."/>
            <person name="Gonzalez J."/>
            <person name="Henrissat B."/>
            <person name="Kuo A."/>
            <person name="Liang C."/>
            <person name="Lipzen A."/>
            <person name="Lutzoni F."/>
            <person name="Magnuson J."/>
            <person name="Mondo S."/>
            <person name="Nolan M."/>
            <person name="Ohm R."/>
            <person name="Pangilinan J."/>
            <person name="Park H.-J."/>
            <person name="Ramirez L."/>
            <person name="Alfaro M."/>
            <person name="Sun H."/>
            <person name="Tritt A."/>
            <person name="Yoshinaga Y."/>
            <person name="Zwiers L.-H."/>
            <person name="Turgeon B."/>
            <person name="Goodwin S."/>
            <person name="Spatafora J."/>
            <person name="Crous P."/>
            <person name="Grigoriev I."/>
        </authorList>
    </citation>
    <scope>NUCLEOTIDE SEQUENCE</scope>
    <source>
        <strain evidence="2">CBS 113818</strain>
    </source>
</reference>
<name>A0A6A7A5I6_9PLEO</name>
<evidence type="ECO:0000256" key="1">
    <source>
        <dbReference type="SAM" id="MobiDB-lite"/>
    </source>
</evidence>
<evidence type="ECO:0000313" key="2">
    <source>
        <dbReference type="EMBL" id="KAF2828562.1"/>
    </source>
</evidence>